<evidence type="ECO:0000256" key="3">
    <source>
        <dbReference type="ARBA" id="ARBA00022475"/>
    </source>
</evidence>
<evidence type="ECO:0000313" key="8">
    <source>
        <dbReference type="EMBL" id="RUL79065.1"/>
    </source>
</evidence>
<comment type="caution">
    <text evidence="8">The sequence shown here is derived from an EMBL/GenBank/DDBJ whole genome shotgun (WGS) entry which is preliminary data.</text>
</comment>
<keyword evidence="3 7" id="KW-1003">Cell membrane</keyword>
<dbReference type="GO" id="GO:0005886">
    <property type="term" value="C:plasma membrane"/>
    <property type="evidence" value="ECO:0007669"/>
    <property type="project" value="UniProtKB-SubCell"/>
</dbReference>
<comment type="similarity">
    <text evidence="2 7">Belongs to the FliP/MopC/SpaP family.</text>
</comment>
<keyword evidence="9" id="KW-1185">Reference proteome</keyword>
<dbReference type="NCBIfam" id="TIGR01102">
    <property type="entry name" value="yscR"/>
    <property type="match status" value="1"/>
</dbReference>
<evidence type="ECO:0000313" key="9">
    <source>
        <dbReference type="Proteomes" id="UP000274358"/>
    </source>
</evidence>
<keyword evidence="4 7" id="KW-0812">Transmembrane</keyword>
<evidence type="ECO:0000256" key="1">
    <source>
        <dbReference type="ARBA" id="ARBA00004651"/>
    </source>
</evidence>
<dbReference type="NCBIfam" id="NF009438">
    <property type="entry name" value="PRK12797.1"/>
    <property type="match status" value="1"/>
</dbReference>
<keyword evidence="5 7" id="KW-1133">Transmembrane helix</keyword>
<protein>
    <submittedName>
        <fullName evidence="8">EscR/YscR/HrcR family type III secretion system export apparatus protein</fullName>
    </submittedName>
</protein>
<evidence type="ECO:0000256" key="7">
    <source>
        <dbReference type="RuleBase" id="RU362070"/>
    </source>
</evidence>
<proteinExistence type="inferred from homology"/>
<sequence>MDFSSFSPALIITVVVALALAPFVAVMVTSFTKIVVVLSLLRNALGLQQVPPNVVLNGLAIILSVYVMNPVIMDTYQSVQTQMGTQPAGPMNMDKLSAVVQSGKEPLRQFLIKHSHLTERNFFLQSAKRLLPPERQKELSADDFIVIMPAFTVSELTQAFQIGFLLFLPFLVIDLVVANILLAMGMMMLSPTMVSLPFKLLLFVLLSGWAKLIHGLVLTYQ</sequence>
<reference evidence="8 9" key="1">
    <citation type="submission" date="2018-12" db="EMBL/GenBank/DDBJ databases">
        <title>Dyella dinghuensis sp. nov. DHOA06 and Dyella choica sp. nov. 4M-K27, isolated from forest soil.</title>
        <authorList>
            <person name="Qiu L.-H."/>
            <person name="Gao Z.-H."/>
        </authorList>
    </citation>
    <scope>NUCLEOTIDE SEQUENCE [LARGE SCALE GENOMIC DNA]</scope>
    <source>
        <strain evidence="8 9">4M-K27</strain>
    </source>
</reference>
<dbReference type="PANTHER" id="PTHR30587">
    <property type="entry name" value="FLAGELLAR BIOSYNTHETIC PROTEIN FLIP"/>
    <property type="match status" value="1"/>
</dbReference>
<dbReference type="PROSITE" id="PS01061">
    <property type="entry name" value="FLIP_2"/>
    <property type="match status" value="1"/>
</dbReference>
<dbReference type="EMBL" id="RYYV01000002">
    <property type="protein sequence ID" value="RUL79065.1"/>
    <property type="molecule type" value="Genomic_DNA"/>
</dbReference>
<feature type="transmembrane region" description="Helical" evidence="7">
    <location>
        <begin position="164"/>
        <end position="188"/>
    </location>
</feature>
<dbReference type="Proteomes" id="UP000274358">
    <property type="component" value="Unassembled WGS sequence"/>
</dbReference>
<dbReference type="GO" id="GO:0009306">
    <property type="term" value="P:protein secretion"/>
    <property type="evidence" value="ECO:0007669"/>
    <property type="project" value="UniProtKB-UniRule"/>
</dbReference>
<dbReference type="PANTHER" id="PTHR30587:SF2">
    <property type="entry name" value="SURFACE PRESENTATION OF ANTIGENS PROTEIN SPAP"/>
    <property type="match status" value="1"/>
</dbReference>
<dbReference type="RefSeq" id="WP_126683522.1">
    <property type="nucleotide sequence ID" value="NZ_RYYV01000002.1"/>
</dbReference>
<evidence type="ECO:0000256" key="2">
    <source>
        <dbReference type="ARBA" id="ARBA00006257"/>
    </source>
</evidence>
<feature type="transmembrane region" description="Helical" evidence="7">
    <location>
        <begin position="54"/>
        <end position="73"/>
    </location>
</feature>
<dbReference type="PROSITE" id="PS01060">
    <property type="entry name" value="FLIP_1"/>
    <property type="match status" value="1"/>
</dbReference>
<dbReference type="InterPro" id="IPR005773">
    <property type="entry name" value="T3SS_YscR-like"/>
</dbReference>
<evidence type="ECO:0000256" key="5">
    <source>
        <dbReference type="ARBA" id="ARBA00022989"/>
    </source>
</evidence>
<dbReference type="Pfam" id="PF00813">
    <property type="entry name" value="FliP"/>
    <property type="match status" value="1"/>
</dbReference>
<evidence type="ECO:0000256" key="6">
    <source>
        <dbReference type="ARBA" id="ARBA00023136"/>
    </source>
</evidence>
<dbReference type="AlphaFoldDB" id="A0A3S0PL00"/>
<dbReference type="OrthoDB" id="9805111at2"/>
<dbReference type="PRINTS" id="PR01302">
    <property type="entry name" value="TYPE3IMPPROT"/>
</dbReference>
<organism evidence="8 9">
    <name type="scientific">Dyella choica</name>
    <dbReference type="NCBI Taxonomy" id="1927959"/>
    <lineage>
        <taxon>Bacteria</taxon>
        <taxon>Pseudomonadati</taxon>
        <taxon>Pseudomonadota</taxon>
        <taxon>Gammaproteobacteria</taxon>
        <taxon>Lysobacterales</taxon>
        <taxon>Rhodanobacteraceae</taxon>
        <taxon>Dyella</taxon>
    </lineage>
</organism>
<comment type="caution">
    <text evidence="7">Lacks conserved residue(s) required for the propagation of feature annotation.</text>
</comment>
<comment type="subcellular location">
    <subcellularLocation>
        <location evidence="1">Cell membrane</location>
        <topology evidence="1">Multi-pass membrane protein</topology>
    </subcellularLocation>
</comment>
<feature type="transmembrane region" description="Helical" evidence="7">
    <location>
        <begin position="200"/>
        <end position="220"/>
    </location>
</feature>
<keyword evidence="6 7" id="KW-0472">Membrane</keyword>
<dbReference type="InterPro" id="IPR005838">
    <property type="entry name" value="T3SS_IM_P"/>
</dbReference>
<name>A0A3S0PL00_9GAMM</name>
<evidence type="ECO:0000256" key="4">
    <source>
        <dbReference type="ARBA" id="ARBA00022692"/>
    </source>
</evidence>
<accession>A0A3S0PL00</accession>
<gene>
    <name evidence="8" type="ORF">EKH80_04510</name>
</gene>